<reference evidence="1 2" key="2">
    <citation type="journal article" date="2022" name="Arch. Microbiol.">
        <title>Rhodococcus pseudokoreensis sp. nov. isolated from the rhizosphere of young M26 apple rootstocks.</title>
        <authorList>
            <person name="Kampfer P."/>
            <person name="Glaeser S.P."/>
            <person name="Blom J."/>
            <person name="Wolf J."/>
            <person name="Benning S."/>
            <person name="Schloter M."/>
            <person name="Neumann-Schaal M."/>
        </authorList>
    </citation>
    <scope>NUCLEOTIDE SEQUENCE [LARGE SCALE GENOMIC DNA]</scope>
    <source>
        <strain evidence="1 2">R79</strain>
    </source>
</reference>
<dbReference type="Proteomes" id="UP000662986">
    <property type="component" value="Chromosome"/>
</dbReference>
<name>A0A974W4R0_9NOCA</name>
<accession>A0A974W4R0</accession>
<dbReference type="RefSeq" id="WP_206007043.1">
    <property type="nucleotide sequence ID" value="NZ_CP070619.1"/>
</dbReference>
<gene>
    <name evidence="1" type="ORF">JWS13_19305</name>
</gene>
<evidence type="ECO:0000313" key="1">
    <source>
        <dbReference type="EMBL" id="QSE90617.1"/>
    </source>
</evidence>
<evidence type="ECO:0000313" key="2">
    <source>
        <dbReference type="Proteomes" id="UP000662986"/>
    </source>
</evidence>
<keyword evidence="2" id="KW-1185">Reference proteome</keyword>
<organism evidence="1 2">
    <name type="scientific">Rhodococcus pseudokoreensis</name>
    <dbReference type="NCBI Taxonomy" id="2811421"/>
    <lineage>
        <taxon>Bacteria</taxon>
        <taxon>Bacillati</taxon>
        <taxon>Actinomycetota</taxon>
        <taxon>Actinomycetes</taxon>
        <taxon>Mycobacteriales</taxon>
        <taxon>Nocardiaceae</taxon>
        <taxon>Rhodococcus</taxon>
    </lineage>
</organism>
<reference evidence="1 2" key="1">
    <citation type="journal article" date="2021" name="Microbiol. Resour. Announc.">
        <title>Complete Genome Sequences of Two Rhodococcus sp. Strains with Large and Linear Chromosomes, Isolated from Apple Rhizosphere.</title>
        <authorList>
            <person name="Benning S."/>
            <person name="Brugnone N."/>
            <person name="Siani R."/>
            <person name="Kublik S."/>
            <person name="Schloter M."/>
            <person name="Rad V."/>
        </authorList>
    </citation>
    <scope>NUCLEOTIDE SEQUENCE [LARGE SCALE GENOMIC DNA]</scope>
    <source>
        <strain evidence="1 2">R79</strain>
    </source>
</reference>
<dbReference type="EMBL" id="CP070619">
    <property type="protein sequence ID" value="QSE90617.1"/>
    <property type="molecule type" value="Genomic_DNA"/>
</dbReference>
<proteinExistence type="predicted"/>
<sequence>MTDMLTHTIEDDTALPPGNRIRLAVREVRETAFRALYAAGVSAGEAGGAADIVTAMQLHARSGIDTLLTTIAELESPTGPAGVTLTRGPDVDIVDRSPRSALLTGPPAVDLALSQSRPVLLPRMLDHDVVAWYALHAVTPGAALRLVTFDDDGHPADATVVTGAGDMYRDVPVAALTTGVPYGAGTLLQAASPAAPLSRPVHTAAERETRYRHAVSYGVFVDAAMWSRAYELGRRFLVPEAHS</sequence>
<protein>
    <submittedName>
        <fullName evidence="1">Uncharacterized protein</fullName>
    </submittedName>
</protein>